<evidence type="ECO:0000259" key="15">
    <source>
        <dbReference type="PROSITE" id="PS51198"/>
    </source>
</evidence>
<dbReference type="GO" id="GO:0005524">
    <property type="term" value="F:ATP binding"/>
    <property type="evidence" value="ECO:0007669"/>
    <property type="project" value="UniProtKB-UniRule"/>
</dbReference>
<dbReference type="InterPro" id="IPR014017">
    <property type="entry name" value="DNA_helicase_UvrD-like_C"/>
</dbReference>
<evidence type="ECO:0000259" key="16">
    <source>
        <dbReference type="PROSITE" id="PS51217"/>
    </source>
</evidence>
<dbReference type="GO" id="GO:0004527">
    <property type="term" value="F:exonuclease activity"/>
    <property type="evidence" value="ECO:0007669"/>
    <property type="project" value="UniProtKB-KW"/>
</dbReference>
<dbReference type="PANTHER" id="PTHR11070">
    <property type="entry name" value="UVRD / RECB / PCRA DNA HELICASE FAMILY MEMBER"/>
    <property type="match status" value="1"/>
</dbReference>
<dbReference type="GO" id="GO:0016887">
    <property type="term" value="F:ATP hydrolysis activity"/>
    <property type="evidence" value="ECO:0007669"/>
    <property type="project" value="RHEA"/>
</dbReference>
<keyword evidence="18" id="KW-1185">Reference proteome</keyword>
<dbReference type="GO" id="GO:0033202">
    <property type="term" value="C:DNA helicase complex"/>
    <property type="evidence" value="ECO:0007669"/>
    <property type="project" value="TreeGrafter"/>
</dbReference>
<dbReference type="SUPFAM" id="SSF52980">
    <property type="entry name" value="Restriction endonuclease-like"/>
    <property type="match status" value="1"/>
</dbReference>
<keyword evidence="1" id="KW-0540">Nuclease</keyword>
<dbReference type="Gene3D" id="3.90.320.10">
    <property type="match status" value="1"/>
</dbReference>
<evidence type="ECO:0000256" key="5">
    <source>
        <dbReference type="ARBA" id="ARBA00022806"/>
    </source>
</evidence>
<dbReference type="InterPro" id="IPR000212">
    <property type="entry name" value="DNA_helicase_UvrD/REP"/>
</dbReference>
<dbReference type="Pfam" id="PF12705">
    <property type="entry name" value="PDDEXK_1"/>
    <property type="match status" value="1"/>
</dbReference>
<dbReference type="GO" id="GO:0043138">
    <property type="term" value="F:3'-5' DNA helicase activity"/>
    <property type="evidence" value="ECO:0007669"/>
    <property type="project" value="UniProtKB-EC"/>
</dbReference>
<keyword evidence="5 14" id="KW-0347">Helicase</keyword>
<keyword evidence="4 14" id="KW-0378">Hydrolase</keyword>
<evidence type="ECO:0000256" key="14">
    <source>
        <dbReference type="PROSITE-ProRule" id="PRU00560"/>
    </source>
</evidence>
<comment type="catalytic activity">
    <reaction evidence="13">
        <text>ATP + H2O = ADP + phosphate + H(+)</text>
        <dbReference type="Rhea" id="RHEA:13065"/>
        <dbReference type="ChEBI" id="CHEBI:15377"/>
        <dbReference type="ChEBI" id="CHEBI:15378"/>
        <dbReference type="ChEBI" id="CHEBI:30616"/>
        <dbReference type="ChEBI" id="CHEBI:43474"/>
        <dbReference type="ChEBI" id="CHEBI:456216"/>
        <dbReference type="EC" id="5.6.2.4"/>
    </reaction>
</comment>
<dbReference type="InterPro" id="IPR011335">
    <property type="entry name" value="Restrct_endonuc-II-like"/>
</dbReference>
<sequence>MSELISPVLLSKYLGQEHAPTPQQAEIIGAEPGPLLVVAGAGAGKTETMAARVVWLVANGFATPDQILGLTFTRKAAQGLSQRIRKRLEVLAGIPKLRDLDPSGKLTRDLQAITPTVSTYDSYAGRLIREYGLLAQVEPSARLITATEQYQIAAGLVREYRGRLDLGNTEATVIDKLLQFSGELDNHMVDWEELGEESLAFTDNFLNLPKAPRQADKPTQKMQSYLDVQQHRLDFLPLVRELKQELKARNVITFGEQMSLAAGLAENHPQVGASQRRRFRVIMLDEYQDTGHSQRVLLRSLFGTGEEGLTVTAVGDPMQSIYGWRGATSANLEAFVHDFPLPDGSPSPKKELTISWRNPPEVLELANAVSREVLGEGEKRTVQPLEPRPGADAGEVRLEFHDTAVKERESVADWLAEHFHAQQSAGKKFTGAVLVRKNASSPLIAEELTKLGIPNEIVGLSGLLYVPEVADVVAVATMLVKPQDTSAALRILAGPHVGLGAKDILALSRRAANLAGRATREPLERTSSEDPLELLADVIAETLPADPEEVVGLADAVADLGEPERYSPVGYFRLRQLAAELRHLRTRNLSHSLSDLFAEIEDVIGVRTEVLARQEPGSDGAVSTTHLDRLAEEVAAFGMIPGATLRGLLTYFEQAKASDKGLDPGEVTVRSDRVQIMTVHKAKGLEWGHVAVMHADDRTYSAKAETWLTRVEEIPAALRGDADSSPQLEGGAENRKEFELACKEYLGQVRQAQAEENTRLFYVAITRAESALMVSASELSDTGTTCHPYENLEILRQIVPPATWFGEGTDAEGEAPQLPAPAEGYFPDLEVSPGVAEGAELVHEALRDIPRHTSDGGLFDLWERETSALIEEYEALSAAEVKVPLTRELTATDLVALKNNPEQFAKRMRRPVPFKPNTYAKRGTAFHQWLEDRFGATALLDEDQLPGLGEEEVSSAELVHLKDAFLDSQWAERTPEFVEQPFEVSIGDRVVRGRMDAVFRQGDEWLVVDWKTGQPPSGPEMRAAIIQLAVYRLAWAQLRTREGEPAPQVRAAFHYVGQNHTFEPDVIPDAAELAALIEQGSTRV</sequence>
<evidence type="ECO:0000256" key="1">
    <source>
        <dbReference type="ARBA" id="ARBA00022722"/>
    </source>
</evidence>
<dbReference type="InterPro" id="IPR038726">
    <property type="entry name" value="PDDEXK_AddAB-type"/>
</dbReference>
<dbReference type="KEGG" id="cok:COCCU_03515"/>
<dbReference type="Pfam" id="PF13361">
    <property type="entry name" value="UvrD_C"/>
    <property type="match status" value="1"/>
</dbReference>
<dbReference type="EMBL" id="CP046455">
    <property type="protein sequence ID" value="QGU06657.1"/>
    <property type="molecule type" value="Genomic_DNA"/>
</dbReference>
<evidence type="ECO:0000256" key="13">
    <source>
        <dbReference type="ARBA" id="ARBA00048988"/>
    </source>
</evidence>
<protein>
    <recommendedName>
        <fullName evidence="12">DNA 3'-5' helicase</fullName>
        <ecNumber evidence="12">5.6.2.4</ecNumber>
    </recommendedName>
</protein>
<dbReference type="GO" id="GO:0003677">
    <property type="term" value="F:DNA binding"/>
    <property type="evidence" value="ECO:0007669"/>
    <property type="project" value="UniProtKB-KW"/>
</dbReference>
<evidence type="ECO:0000256" key="2">
    <source>
        <dbReference type="ARBA" id="ARBA00022741"/>
    </source>
</evidence>
<comment type="catalytic activity">
    <reaction evidence="11">
        <text>Couples ATP hydrolysis with the unwinding of duplex DNA by translocating in the 3'-5' direction.</text>
        <dbReference type="EC" id="5.6.2.4"/>
    </reaction>
</comment>
<dbReference type="InterPro" id="IPR011604">
    <property type="entry name" value="PDDEXK-like_dom_sf"/>
</dbReference>
<gene>
    <name evidence="17" type="primary">uvrD2</name>
    <name evidence="17" type="ORF">COCCU_03515</name>
</gene>
<dbReference type="CDD" id="cd17932">
    <property type="entry name" value="DEXQc_UvrD"/>
    <property type="match status" value="1"/>
</dbReference>
<dbReference type="Gene3D" id="1.10.486.10">
    <property type="entry name" value="PCRA, domain 4"/>
    <property type="match status" value="1"/>
</dbReference>
<dbReference type="EC" id="5.6.2.4" evidence="12"/>
<evidence type="ECO:0000256" key="7">
    <source>
        <dbReference type="ARBA" id="ARBA00022840"/>
    </source>
</evidence>
<dbReference type="SUPFAM" id="SSF52540">
    <property type="entry name" value="P-loop containing nucleoside triphosphate hydrolases"/>
    <property type="match status" value="1"/>
</dbReference>
<dbReference type="AlphaFoldDB" id="A0A6B8W3Y9"/>
<dbReference type="Pfam" id="PF00580">
    <property type="entry name" value="UvrD-helicase"/>
    <property type="match status" value="1"/>
</dbReference>
<dbReference type="PROSITE" id="PS51217">
    <property type="entry name" value="UVRD_HELICASE_CTER"/>
    <property type="match status" value="1"/>
</dbReference>
<dbReference type="PROSITE" id="PS51198">
    <property type="entry name" value="UVRD_HELICASE_ATP_BIND"/>
    <property type="match status" value="1"/>
</dbReference>
<dbReference type="Proteomes" id="UP000424462">
    <property type="component" value="Chromosome"/>
</dbReference>
<keyword evidence="6" id="KW-0269">Exonuclease</keyword>
<feature type="domain" description="UvrD-like helicase C-terminal" evidence="16">
    <location>
        <begin position="360"/>
        <end position="684"/>
    </location>
</feature>
<evidence type="ECO:0000256" key="3">
    <source>
        <dbReference type="ARBA" id="ARBA00022763"/>
    </source>
</evidence>
<keyword evidence="7 14" id="KW-0067">ATP-binding</keyword>
<keyword evidence="3" id="KW-0227">DNA damage</keyword>
<evidence type="ECO:0000256" key="4">
    <source>
        <dbReference type="ARBA" id="ARBA00022801"/>
    </source>
</evidence>
<accession>A0A6B8W3Y9</accession>
<dbReference type="RefSeq" id="WP_156230243.1">
    <property type="nucleotide sequence ID" value="NZ_CP046455.1"/>
</dbReference>
<evidence type="ECO:0000256" key="9">
    <source>
        <dbReference type="ARBA" id="ARBA00023204"/>
    </source>
</evidence>
<evidence type="ECO:0000256" key="6">
    <source>
        <dbReference type="ARBA" id="ARBA00022839"/>
    </source>
</evidence>
<keyword evidence="9" id="KW-0234">DNA repair</keyword>
<keyword evidence="2 14" id="KW-0547">Nucleotide-binding</keyword>
<evidence type="ECO:0000313" key="18">
    <source>
        <dbReference type="Proteomes" id="UP000424462"/>
    </source>
</evidence>
<proteinExistence type="predicted"/>
<dbReference type="GO" id="GO:0000725">
    <property type="term" value="P:recombinational repair"/>
    <property type="evidence" value="ECO:0007669"/>
    <property type="project" value="TreeGrafter"/>
</dbReference>
<evidence type="ECO:0000256" key="11">
    <source>
        <dbReference type="ARBA" id="ARBA00034617"/>
    </source>
</evidence>
<reference evidence="17 18" key="1">
    <citation type="submission" date="2019-11" db="EMBL/GenBank/DDBJ databases">
        <title>Complete genome sequence of Corynebacterium kalinowskii 1959, a novel Corynebacterium species isolated from soil of a small paddock in Vilsendorf, Germany.</title>
        <authorList>
            <person name="Schaffert L."/>
            <person name="Ruwe M."/>
            <person name="Milse J."/>
            <person name="Hanuschka K."/>
            <person name="Ortseifen V."/>
            <person name="Droste J."/>
            <person name="Brandt D."/>
            <person name="Schlueter L."/>
            <person name="Kutter Y."/>
            <person name="Vinke S."/>
            <person name="Viehoefer P."/>
            <person name="Jacob L."/>
            <person name="Luebke N.-C."/>
            <person name="Schulte-Berndt E."/>
            <person name="Hain C."/>
            <person name="Linder M."/>
            <person name="Schmidt P."/>
            <person name="Wollenschlaeger L."/>
            <person name="Luttermann T."/>
            <person name="Thieme E."/>
            <person name="Hassa J."/>
            <person name="Haak M."/>
            <person name="Wittchen M."/>
            <person name="Mentz A."/>
            <person name="Persicke M."/>
            <person name="Busche T."/>
            <person name="Ruckert C."/>
        </authorList>
    </citation>
    <scope>NUCLEOTIDE SEQUENCE [LARGE SCALE GENOMIC DNA]</scope>
    <source>
        <strain evidence="17 18">2039</strain>
    </source>
</reference>
<dbReference type="InterPro" id="IPR027417">
    <property type="entry name" value="P-loop_NTPase"/>
</dbReference>
<dbReference type="PANTHER" id="PTHR11070:SF55">
    <property type="entry name" value="DNA 3'-5' HELICASE"/>
    <property type="match status" value="1"/>
</dbReference>
<evidence type="ECO:0000256" key="12">
    <source>
        <dbReference type="ARBA" id="ARBA00034808"/>
    </source>
</evidence>
<organism evidence="17 18">
    <name type="scientific">Corynebacterium occultum</name>
    <dbReference type="NCBI Taxonomy" id="2675219"/>
    <lineage>
        <taxon>Bacteria</taxon>
        <taxon>Bacillati</taxon>
        <taxon>Actinomycetota</taxon>
        <taxon>Actinomycetes</taxon>
        <taxon>Mycobacteriales</taxon>
        <taxon>Corynebacteriaceae</taxon>
        <taxon>Corynebacterium</taxon>
    </lineage>
</organism>
<evidence type="ECO:0000256" key="8">
    <source>
        <dbReference type="ARBA" id="ARBA00023125"/>
    </source>
</evidence>
<evidence type="ECO:0000313" key="17">
    <source>
        <dbReference type="EMBL" id="QGU06657.1"/>
    </source>
</evidence>
<name>A0A6B8W3Y9_9CORY</name>
<keyword evidence="8" id="KW-0238">DNA-binding</keyword>
<dbReference type="InterPro" id="IPR014016">
    <property type="entry name" value="UvrD-like_ATP-bd"/>
</dbReference>
<evidence type="ECO:0000256" key="10">
    <source>
        <dbReference type="ARBA" id="ARBA00023235"/>
    </source>
</evidence>
<feature type="binding site" evidence="14">
    <location>
        <begin position="39"/>
        <end position="46"/>
    </location>
    <ligand>
        <name>ATP</name>
        <dbReference type="ChEBI" id="CHEBI:30616"/>
    </ligand>
</feature>
<keyword evidence="10" id="KW-0413">Isomerase</keyword>
<dbReference type="GO" id="GO:0005829">
    <property type="term" value="C:cytosol"/>
    <property type="evidence" value="ECO:0007669"/>
    <property type="project" value="TreeGrafter"/>
</dbReference>
<dbReference type="Gene3D" id="3.40.50.300">
    <property type="entry name" value="P-loop containing nucleotide triphosphate hydrolases"/>
    <property type="match status" value="4"/>
</dbReference>
<feature type="domain" description="UvrD-like helicase ATP-binding" evidence="15">
    <location>
        <begin position="18"/>
        <end position="359"/>
    </location>
</feature>